<dbReference type="InterPro" id="IPR036875">
    <property type="entry name" value="Znf_CCHC_sf"/>
</dbReference>
<evidence type="ECO:0000256" key="2">
    <source>
        <dbReference type="ARBA" id="ARBA00022723"/>
    </source>
</evidence>
<name>A0ABC8VVZ1_9POAL</name>
<evidence type="ECO:0000313" key="10">
    <source>
        <dbReference type="EMBL" id="CAL4897566.1"/>
    </source>
</evidence>
<feature type="domain" description="DWNN" evidence="9">
    <location>
        <begin position="4"/>
        <end position="83"/>
    </location>
</feature>
<feature type="compositionally biased region" description="Basic and acidic residues" evidence="7">
    <location>
        <begin position="557"/>
        <end position="568"/>
    </location>
</feature>
<evidence type="ECO:0000256" key="5">
    <source>
        <dbReference type="ARBA" id="ARBA00023242"/>
    </source>
</evidence>
<evidence type="ECO:0000256" key="7">
    <source>
        <dbReference type="SAM" id="MobiDB-lite"/>
    </source>
</evidence>
<dbReference type="InterPro" id="IPR013083">
    <property type="entry name" value="Znf_RING/FYVE/PHD"/>
</dbReference>
<evidence type="ECO:0000259" key="9">
    <source>
        <dbReference type="PROSITE" id="PS51282"/>
    </source>
</evidence>
<dbReference type="PROSITE" id="PS50158">
    <property type="entry name" value="ZF_CCHC"/>
    <property type="match status" value="1"/>
</dbReference>
<evidence type="ECO:0000256" key="1">
    <source>
        <dbReference type="ARBA" id="ARBA00004123"/>
    </source>
</evidence>
<proteinExistence type="predicted"/>
<dbReference type="EMBL" id="OZ075121">
    <property type="protein sequence ID" value="CAL4897566.1"/>
    <property type="molecule type" value="Genomic_DNA"/>
</dbReference>
<feature type="compositionally biased region" description="Basic residues" evidence="7">
    <location>
        <begin position="695"/>
        <end position="708"/>
    </location>
</feature>
<evidence type="ECO:0000256" key="6">
    <source>
        <dbReference type="PROSITE-ProRule" id="PRU00047"/>
    </source>
</evidence>
<dbReference type="InterPro" id="IPR014891">
    <property type="entry name" value="DWNN_domain"/>
</dbReference>
<evidence type="ECO:0000256" key="3">
    <source>
        <dbReference type="ARBA" id="ARBA00022771"/>
    </source>
</evidence>
<comment type="subcellular location">
    <subcellularLocation>
        <location evidence="1">Nucleus</location>
    </subcellularLocation>
</comment>
<dbReference type="PROSITE" id="PS51282">
    <property type="entry name" value="DWNN"/>
    <property type="match status" value="1"/>
</dbReference>
<dbReference type="PANTHER" id="PTHR15439:SF6">
    <property type="entry name" value="OS03G0659400 PROTEIN"/>
    <property type="match status" value="1"/>
</dbReference>
<keyword evidence="3 6" id="KW-0863">Zinc-finger</keyword>
<dbReference type="InterPro" id="IPR033489">
    <property type="entry name" value="RBBP6"/>
</dbReference>
<keyword evidence="5" id="KW-0539">Nucleus</keyword>
<organism evidence="10 11">
    <name type="scientific">Urochloa decumbens</name>
    <dbReference type="NCBI Taxonomy" id="240449"/>
    <lineage>
        <taxon>Eukaryota</taxon>
        <taxon>Viridiplantae</taxon>
        <taxon>Streptophyta</taxon>
        <taxon>Embryophyta</taxon>
        <taxon>Tracheophyta</taxon>
        <taxon>Spermatophyta</taxon>
        <taxon>Magnoliopsida</taxon>
        <taxon>Liliopsida</taxon>
        <taxon>Poales</taxon>
        <taxon>Poaceae</taxon>
        <taxon>PACMAD clade</taxon>
        <taxon>Panicoideae</taxon>
        <taxon>Panicodae</taxon>
        <taxon>Paniceae</taxon>
        <taxon>Melinidinae</taxon>
        <taxon>Urochloa</taxon>
    </lineage>
</organism>
<keyword evidence="11" id="KW-1185">Reference proteome</keyword>
<dbReference type="Pfam" id="PF13696">
    <property type="entry name" value="zf-CCHC_2"/>
    <property type="match status" value="2"/>
</dbReference>
<dbReference type="Pfam" id="PF08783">
    <property type="entry name" value="DWNN"/>
    <property type="match status" value="1"/>
</dbReference>
<evidence type="ECO:0000313" key="11">
    <source>
        <dbReference type="Proteomes" id="UP001497457"/>
    </source>
</evidence>
<dbReference type="Gene3D" id="4.10.60.10">
    <property type="entry name" value="Zinc finger, CCHC-type"/>
    <property type="match status" value="2"/>
</dbReference>
<evidence type="ECO:0000256" key="4">
    <source>
        <dbReference type="ARBA" id="ARBA00022833"/>
    </source>
</evidence>
<gene>
    <name evidence="10" type="ORF">URODEC1_LOCUS7327</name>
</gene>
<dbReference type="Gene3D" id="3.30.40.10">
    <property type="entry name" value="Zinc/RING finger domain, C3HC4 (zinc finger)"/>
    <property type="match status" value="1"/>
</dbReference>
<evidence type="ECO:0000259" key="8">
    <source>
        <dbReference type="PROSITE" id="PS50158"/>
    </source>
</evidence>
<feature type="region of interest" description="Disordered" evidence="7">
    <location>
        <begin position="557"/>
        <end position="727"/>
    </location>
</feature>
<dbReference type="InterPro" id="IPR001878">
    <property type="entry name" value="Znf_CCHC"/>
</dbReference>
<dbReference type="SUPFAM" id="SSF57850">
    <property type="entry name" value="RING/U-box"/>
    <property type="match status" value="1"/>
</dbReference>
<feature type="compositionally biased region" description="Basic and acidic residues" evidence="7">
    <location>
        <begin position="663"/>
        <end position="694"/>
    </location>
</feature>
<reference evidence="11" key="1">
    <citation type="submission" date="2024-06" db="EMBL/GenBank/DDBJ databases">
        <authorList>
            <person name="Ryan C."/>
        </authorList>
    </citation>
    <scope>NUCLEOTIDE SEQUENCE [LARGE SCALE GENOMIC DNA]</scope>
</reference>
<feature type="compositionally biased region" description="Basic residues" evidence="7">
    <location>
        <begin position="448"/>
        <end position="461"/>
    </location>
</feature>
<dbReference type="Proteomes" id="UP001497457">
    <property type="component" value="Chromosome 11b"/>
</dbReference>
<feature type="compositionally biased region" description="Basic residues" evidence="7">
    <location>
        <begin position="652"/>
        <end position="662"/>
    </location>
</feature>
<dbReference type="GO" id="GO:0005634">
    <property type="term" value="C:nucleus"/>
    <property type="evidence" value="ECO:0007669"/>
    <property type="project" value="UniProtKB-SubCell"/>
</dbReference>
<dbReference type="AlphaFoldDB" id="A0ABC8VVZ1"/>
<protein>
    <submittedName>
        <fullName evidence="10">Uncharacterized protein</fullName>
    </submittedName>
</protein>
<feature type="domain" description="CCHC-type" evidence="8">
    <location>
        <begin position="200"/>
        <end position="215"/>
    </location>
</feature>
<dbReference type="InterPro" id="IPR025829">
    <property type="entry name" value="Zn_knuckle_CX2CX3GHX4C"/>
</dbReference>
<dbReference type="PANTHER" id="PTHR15439">
    <property type="entry name" value="RETINOBLASTOMA-BINDING PROTEIN 6"/>
    <property type="match status" value="1"/>
</dbReference>
<keyword evidence="4" id="KW-0862">Zinc</keyword>
<sequence>MGVVHYRYRSGVQTFSVPIPGPFTSVAELKRLIAATGRHGTGRTRGRGPRDGIALCDPGTGEEYVDEYTMIPQNSTVVVHRLAGHPTDAIATSTIVLENDGMASNKPVTESTLKSSAFAETDDEEVAAIRAVIDAAEIKWGGSSSGGGQSGHRYGNILTRRPLEGEAPPPGYVCHICSIPGHFIRHCPSGRNPPPPGYICHKCGVPGHFIHSCPNHGNRKHDSRKTSSLIPIVSSFDDAIPTELVQAMSSSASDRLPAELHCPLCKKVMTDAMLTSKCCYGSFCDKCIRDYIIAQSKCVCGVEILADDVIPNQTLRNTISSMLLSWGGGLSSGTGNLASSNSSNLGGKSISFTASAVLKGGNKQRMDAPSVATEGSLLITACKNPVGHHENLIHSELQSETKEIEKASLKKTIAVAGAMETAPEPRCHKQTPPDGVILVSGNLERKVVKTKSSKKQRKQRKAGTTGSGHTNCAEYDSNIPFEPSCYNSSFGLGGLPLGADPYSMYFMPNMACSSYPMGLYNVNGISNLPLHAPGMLGYPSSYYSSGFQPRVFQDHEASAHARLSDSRKGTGPQSHKPERDRSRASTQKGGSRSRGRLVPEMQESSIVPHDYYEESRSRKKVGAHPASSPRDGNRHTLDNSIFESDDYNKELHGRRKARARSRSPRDGGQHRHAMDSSSHDYGEEVHVGRKERARSGSRKSSSRHSYRRHAYEGSTSSDEESNFKRIW</sequence>
<dbReference type="Gene3D" id="3.10.20.90">
    <property type="entry name" value="Phosphatidylinositol 3-kinase Catalytic Subunit, Chain A, domain 1"/>
    <property type="match status" value="1"/>
</dbReference>
<dbReference type="SMART" id="SM00343">
    <property type="entry name" value="ZnF_C2HC"/>
    <property type="match status" value="2"/>
</dbReference>
<dbReference type="CDD" id="cd16620">
    <property type="entry name" value="vRING-HC-C4C4_RBBP6"/>
    <property type="match status" value="1"/>
</dbReference>
<dbReference type="GO" id="GO:0008270">
    <property type="term" value="F:zinc ion binding"/>
    <property type="evidence" value="ECO:0007669"/>
    <property type="project" value="UniProtKB-KW"/>
</dbReference>
<keyword evidence="2" id="KW-0479">Metal-binding</keyword>
<dbReference type="SMART" id="SM01180">
    <property type="entry name" value="DWNN"/>
    <property type="match status" value="1"/>
</dbReference>
<feature type="region of interest" description="Disordered" evidence="7">
    <location>
        <begin position="447"/>
        <end position="473"/>
    </location>
</feature>
<accession>A0ABC8VVZ1</accession>
<dbReference type="SUPFAM" id="SSF57756">
    <property type="entry name" value="Retrovirus zinc finger-like domains"/>
    <property type="match status" value="1"/>
</dbReference>
<reference evidence="10 11" key="2">
    <citation type="submission" date="2024-10" db="EMBL/GenBank/DDBJ databases">
        <authorList>
            <person name="Ryan C."/>
        </authorList>
    </citation>
    <scope>NUCLEOTIDE SEQUENCE [LARGE SCALE GENOMIC DNA]</scope>
</reference>